<proteinExistence type="predicted"/>
<dbReference type="InterPro" id="IPR007627">
    <property type="entry name" value="RNA_pol_sigma70_r2"/>
</dbReference>
<dbReference type="PANTHER" id="PTHR30385:SF7">
    <property type="entry name" value="RNA POLYMERASE SIGMA FACTOR FLIA"/>
    <property type="match status" value="1"/>
</dbReference>
<dbReference type="SUPFAM" id="SSF88659">
    <property type="entry name" value="Sigma3 and sigma4 domains of RNA polymerase sigma factors"/>
    <property type="match status" value="1"/>
</dbReference>
<dbReference type="AlphaFoldDB" id="A0A521CAS3"/>
<dbReference type="OrthoDB" id="9799825at2"/>
<evidence type="ECO:0000256" key="1">
    <source>
        <dbReference type="ARBA" id="ARBA00023015"/>
    </source>
</evidence>
<gene>
    <name evidence="7" type="ORF">SAMN06269117_11118</name>
</gene>
<name>A0A521CAS3_9BACT</name>
<evidence type="ECO:0000256" key="2">
    <source>
        <dbReference type="ARBA" id="ARBA00023082"/>
    </source>
</evidence>
<sequence>MYRRTKTKKEIVLENLPLVKKIAGSIYRRIPEGIIDFDELVNTGVIGLIKAVENYNEKKSSFSTYAYIKIRGEILDYLRKLDPLPRNIRNKIKKSDWNEIKDEVSFFISIERELFNGSDTLKIKDTLVSSVINPETDLIKKELTALLSRAIGELSEREQLVLQLLFVEELDLKSVAEILGVTVSRVSQIKAGALKKLKDIFKTLV</sequence>
<dbReference type="GO" id="GO:0006352">
    <property type="term" value="P:DNA-templated transcription initiation"/>
    <property type="evidence" value="ECO:0007669"/>
    <property type="project" value="InterPro"/>
</dbReference>
<dbReference type="PANTHER" id="PTHR30385">
    <property type="entry name" value="SIGMA FACTOR F FLAGELLAR"/>
    <property type="match status" value="1"/>
</dbReference>
<dbReference type="InterPro" id="IPR000943">
    <property type="entry name" value="RNA_pol_sigma70"/>
</dbReference>
<protein>
    <submittedName>
        <fullName evidence="7">RNA polymerase, sigma 28 subunit, SigD/FliA/WhiG</fullName>
    </submittedName>
</protein>
<dbReference type="InterPro" id="IPR014284">
    <property type="entry name" value="RNA_pol_sigma-70_dom"/>
</dbReference>
<dbReference type="GO" id="GO:0003677">
    <property type="term" value="F:DNA binding"/>
    <property type="evidence" value="ECO:0007669"/>
    <property type="project" value="UniProtKB-KW"/>
</dbReference>
<dbReference type="InterPro" id="IPR013325">
    <property type="entry name" value="RNA_pol_sigma_r2"/>
</dbReference>
<feature type="domain" description="RNA polymerase sigma-70 region 4" evidence="6">
    <location>
        <begin position="150"/>
        <end position="198"/>
    </location>
</feature>
<dbReference type="EMBL" id="FXTM01000011">
    <property type="protein sequence ID" value="SMO56506.1"/>
    <property type="molecule type" value="Genomic_DNA"/>
</dbReference>
<dbReference type="GO" id="GO:0016987">
    <property type="term" value="F:sigma factor activity"/>
    <property type="evidence" value="ECO:0007669"/>
    <property type="project" value="UniProtKB-KW"/>
</dbReference>
<evidence type="ECO:0000313" key="8">
    <source>
        <dbReference type="Proteomes" id="UP000317315"/>
    </source>
</evidence>
<dbReference type="Gene3D" id="1.10.1740.10">
    <property type="match status" value="1"/>
</dbReference>
<dbReference type="Pfam" id="PF04542">
    <property type="entry name" value="Sigma70_r2"/>
    <property type="match status" value="1"/>
</dbReference>
<evidence type="ECO:0000313" key="7">
    <source>
        <dbReference type="EMBL" id="SMO56506.1"/>
    </source>
</evidence>
<dbReference type="Gene3D" id="1.20.140.160">
    <property type="match status" value="1"/>
</dbReference>
<dbReference type="Pfam" id="PF04545">
    <property type="entry name" value="Sigma70_r4"/>
    <property type="match status" value="1"/>
</dbReference>
<dbReference type="InterPro" id="IPR007630">
    <property type="entry name" value="RNA_pol_sigma70_r4"/>
</dbReference>
<dbReference type="InterPro" id="IPR013324">
    <property type="entry name" value="RNA_pol_sigma_r3/r4-like"/>
</dbReference>
<dbReference type="CDD" id="cd06171">
    <property type="entry name" value="Sigma70_r4"/>
    <property type="match status" value="1"/>
</dbReference>
<evidence type="ECO:0000259" key="5">
    <source>
        <dbReference type="Pfam" id="PF04542"/>
    </source>
</evidence>
<keyword evidence="3" id="KW-0238">DNA-binding</keyword>
<keyword evidence="2" id="KW-0731">Sigma factor</keyword>
<organism evidence="7 8">
    <name type="scientific">Balnearium lithotrophicum</name>
    <dbReference type="NCBI Taxonomy" id="223788"/>
    <lineage>
        <taxon>Bacteria</taxon>
        <taxon>Pseudomonadati</taxon>
        <taxon>Aquificota</taxon>
        <taxon>Aquificia</taxon>
        <taxon>Desulfurobacteriales</taxon>
        <taxon>Desulfurobacteriaceae</taxon>
        <taxon>Balnearium</taxon>
    </lineage>
</organism>
<feature type="domain" description="RNA polymerase sigma-70 region 2" evidence="5">
    <location>
        <begin position="12"/>
        <end position="81"/>
    </location>
</feature>
<evidence type="ECO:0000256" key="4">
    <source>
        <dbReference type="ARBA" id="ARBA00023163"/>
    </source>
</evidence>
<dbReference type="NCBIfam" id="TIGR02937">
    <property type="entry name" value="sigma70-ECF"/>
    <property type="match status" value="1"/>
</dbReference>
<keyword evidence="4" id="KW-0804">Transcription</keyword>
<dbReference type="PRINTS" id="PR00046">
    <property type="entry name" value="SIGMA70FCT"/>
</dbReference>
<evidence type="ECO:0000259" key="6">
    <source>
        <dbReference type="Pfam" id="PF04545"/>
    </source>
</evidence>
<dbReference type="Proteomes" id="UP000317315">
    <property type="component" value="Unassembled WGS sequence"/>
</dbReference>
<reference evidence="7 8" key="1">
    <citation type="submission" date="2017-05" db="EMBL/GenBank/DDBJ databases">
        <authorList>
            <person name="Varghese N."/>
            <person name="Submissions S."/>
        </authorList>
    </citation>
    <scope>NUCLEOTIDE SEQUENCE [LARGE SCALE GENOMIC DNA]</scope>
    <source>
        <strain evidence="7 8">DSM 16304</strain>
    </source>
</reference>
<keyword evidence="8" id="KW-1185">Reference proteome</keyword>
<dbReference type="SUPFAM" id="SSF88946">
    <property type="entry name" value="Sigma2 domain of RNA polymerase sigma factors"/>
    <property type="match status" value="1"/>
</dbReference>
<accession>A0A521CAS3</accession>
<dbReference type="RefSeq" id="WP_142935367.1">
    <property type="nucleotide sequence ID" value="NZ_FXTM01000011.1"/>
</dbReference>
<keyword evidence="1" id="KW-0805">Transcription regulation</keyword>
<evidence type="ECO:0000256" key="3">
    <source>
        <dbReference type="ARBA" id="ARBA00023125"/>
    </source>
</evidence>